<organism evidence="1 2">
    <name type="scientific">Slackia equolifaciens</name>
    <dbReference type="NCBI Taxonomy" id="498718"/>
    <lineage>
        <taxon>Bacteria</taxon>
        <taxon>Bacillati</taxon>
        <taxon>Actinomycetota</taxon>
        <taxon>Coriobacteriia</taxon>
        <taxon>Eggerthellales</taxon>
        <taxon>Eggerthellaceae</taxon>
        <taxon>Slackia</taxon>
    </lineage>
</organism>
<dbReference type="AlphaFoldDB" id="A0A3N0AT51"/>
<reference evidence="2" key="1">
    <citation type="submission" date="2018-05" db="EMBL/GenBank/DDBJ databases">
        <title>Genome Sequencing of selected type strains of the family Eggerthellaceae.</title>
        <authorList>
            <person name="Danylec N."/>
            <person name="Stoll D.A."/>
            <person name="Doetsch A."/>
            <person name="Huch M."/>
        </authorList>
    </citation>
    <scope>NUCLEOTIDE SEQUENCE [LARGE SCALE GENOMIC DNA]</scope>
    <source>
        <strain evidence="2">DSM 24851</strain>
    </source>
</reference>
<gene>
    <name evidence="1" type="ORF">DMP06_10085</name>
</gene>
<protein>
    <submittedName>
        <fullName evidence="1">Uncharacterized protein</fullName>
    </submittedName>
</protein>
<name>A0A3N0AT51_9ACTN</name>
<evidence type="ECO:0000313" key="2">
    <source>
        <dbReference type="Proteomes" id="UP000269591"/>
    </source>
</evidence>
<comment type="caution">
    <text evidence="1">The sequence shown here is derived from an EMBL/GenBank/DDBJ whole genome shotgun (WGS) entry which is preliminary data.</text>
</comment>
<sequence>MLQQDYLMRLIMQFVRGLRRSLEHGMVDPTEAAESVEDAISQALDMDAGVVLGLNPESFASILSVSGTDPRVAEYLVRGLLLEAHYLDQAGSGQVAELRRGQAHALAQAFGVDVPEGDGVLTEEDLDRMEQELDV</sequence>
<evidence type="ECO:0000313" key="1">
    <source>
        <dbReference type="EMBL" id="RNL37818.1"/>
    </source>
</evidence>
<dbReference type="OrthoDB" id="3186493at2"/>
<dbReference type="EMBL" id="QIBX01000022">
    <property type="protein sequence ID" value="RNL37818.1"/>
    <property type="molecule type" value="Genomic_DNA"/>
</dbReference>
<dbReference type="Proteomes" id="UP000269591">
    <property type="component" value="Unassembled WGS sequence"/>
</dbReference>
<proteinExistence type="predicted"/>
<accession>A0A3N0AT51</accession>
<keyword evidence="2" id="KW-1185">Reference proteome</keyword>
<dbReference type="RefSeq" id="WP_123209606.1">
    <property type="nucleotide sequence ID" value="NZ_JBHTHO010000025.1"/>
</dbReference>